<feature type="domain" description="Rhodanese" evidence="2">
    <location>
        <begin position="543"/>
        <end position="659"/>
    </location>
</feature>
<protein>
    <recommendedName>
        <fullName evidence="2">Rhodanese domain-containing protein</fullName>
    </recommendedName>
</protein>
<dbReference type="Proteomes" id="UP000688947">
    <property type="component" value="Unassembled WGS sequence"/>
</dbReference>
<keyword evidence="1" id="KW-0808">Transferase</keyword>
<dbReference type="PANTHER" id="PTHR11364:SF27">
    <property type="entry name" value="SULFURTRANSFERASE"/>
    <property type="match status" value="1"/>
</dbReference>
<dbReference type="OrthoDB" id="566238at2759"/>
<dbReference type="SMART" id="SM00450">
    <property type="entry name" value="RHOD"/>
    <property type="match status" value="2"/>
</dbReference>
<dbReference type="VEuPathDB" id="FungiDB:PC110_g8126"/>
<dbReference type="VEuPathDB" id="FungiDB:PC110_g8128"/>
<dbReference type="VEuPathDB" id="FungiDB:PC110_g8127"/>
<dbReference type="EMBL" id="JAENGZ010000108">
    <property type="protein sequence ID" value="KAG6968947.1"/>
    <property type="molecule type" value="Genomic_DNA"/>
</dbReference>
<dbReference type="Pfam" id="PF00581">
    <property type="entry name" value="Rhodanese"/>
    <property type="match status" value="2"/>
</dbReference>
<dbReference type="PROSITE" id="PS50206">
    <property type="entry name" value="RHODANESE_3"/>
    <property type="match status" value="2"/>
</dbReference>
<organism evidence="3 4">
    <name type="scientific">Phytophthora cactorum</name>
    <dbReference type="NCBI Taxonomy" id="29920"/>
    <lineage>
        <taxon>Eukaryota</taxon>
        <taxon>Sar</taxon>
        <taxon>Stramenopiles</taxon>
        <taxon>Oomycota</taxon>
        <taxon>Peronosporomycetes</taxon>
        <taxon>Peronosporales</taxon>
        <taxon>Peronosporaceae</taxon>
        <taxon>Phytophthora</taxon>
    </lineage>
</organism>
<sequence>MHEADESAMTGIVHDNSLLNSQDEAVDLAALTRALDAGQVDVAVHWLQLLLLSRTGDQPIQHSKTLKSSRVRRLKTLQNAVAQMLDDYEKHTEEEGLTLRPGLAPSSTAYNVVRALLLCDLSLDLAALESTCDALMVKHEALRTCFDVDTNAGGQPRQIVHPEESSNYAELAAFVAKTMDEPFDLARQAPIRVYAFTSSEKKSTSPWILAVVLHHIVADAASSQLFWSDFHELYARFLHKDDHVTIQEFVQNLETKTSHEVARLAVCEGHKLLSLILLDGLPFEIPGSKHVTKEEKAATRLRIEQYAREAFGDALLRPFGENYRKFCAMEEEYQPYAAAEVEAAWSSSQPSVWLQADLYMTQRWSADVLQYQALGIDITPVAIIPHFDSKWVRNAQETGNPELLLLDCNHPASYPRGHIPDAIPLTLASSLLKDPTPQSTGVVSSQLFADVMEELKLPKHATLVFYDDEMSLKATRMWWVFRHYGFPLEQLKVLDGGLQQWVVDDNAVETGEPEDRETPSALWTQPVDTKKLVGFKAVQEGIADPATQFVDARSPGEYWGEDANGNARTGHVPGAVNFNWMEGVDFIQNGKFKSKEELDKVFMDIFHLDKEKPVITYCQRGIRAAHTAFALEQVMGFKDVKIYEDSMLQYLNRDDSEVVQQ</sequence>
<proteinExistence type="predicted"/>
<dbReference type="CDD" id="cd01449">
    <property type="entry name" value="TST_Repeat_2"/>
    <property type="match status" value="1"/>
</dbReference>
<dbReference type="FunFam" id="3.40.250.10:FF:000085">
    <property type="entry name" value="Uncharacterized protein"/>
    <property type="match status" value="1"/>
</dbReference>
<dbReference type="AlphaFoldDB" id="A0A8T1UVM2"/>
<evidence type="ECO:0000259" key="2">
    <source>
        <dbReference type="PROSITE" id="PS50206"/>
    </source>
</evidence>
<dbReference type="GO" id="GO:0004792">
    <property type="term" value="F:thiosulfate-cyanide sulfurtransferase activity"/>
    <property type="evidence" value="ECO:0007669"/>
    <property type="project" value="TreeGrafter"/>
</dbReference>
<dbReference type="InterPro" id="IPR001763">
    <property type="entry name" value="Rhodanese-like_dom"/>
</dbReference>
<feature type="domain" description="Rhodanese" evidence="2">
    <location>
        <begin position="399"/>
        <end position="510"/>
    </location>
</feature>
<dbReference type="GO" id="GO:0005739">
    <property type="term" value="C:mitochondrion"/>
    <property type="evidence" value="ECO:0007669"/>
    <property type="project" value="TreeGrafter"/>
</dbReference>
<dbReference type="InterPro" id="IPR045078">
    <property type="entry name" value="TST/MPST-like"/>
</dbReference>
<dbReference type="PANTHER" id="PTHR11364">
    <property type="entry name" value="THIOSULFATE SULFERTANSFERASE"/>
    <property type="match status" value="1"/>
</dbReference>
<gene>
    <name evidence="3" type="ORF">JG687_00003476</name>
</gene>
<name>A0A8T1UVM2_9STRA</name>
<reference evidence="3" key="1">
    <citation type="submission" date="2021-01" db="EMBL/GenBank/DDBJ databases">
        <title>Phytophthora aleatoria, a newly-described species from Pinus radiata is distinct from Phytophthora cactorum isolates based on comparative genomics.</title>
        <authorList>
            <person name="Mcdougal R."/>
            <person name="Panda P."/>
            <person name="Williams N."/>
            <person name="Studholme D.J."/>
        </authorList>
    </citation>
    <scope>NUCLEOTIDE SEQUENCE</scope>
    <source>
        <strain evidence="3">NZFS 3830</strain>
    </source>
</reference>
<accession>A0A8T1UVM2</accession>
<evidence type="ECO:0000313" key="3">
    <source>
        <dbReference type="EMBL" id="KAG6968947.1"/>
    </source>
</evidence>
<evidence type="ECO:0000313" key="4">
    <source>
        <dbReference type="Proteomes" id="UP000688947"/>
    </source>
</evidence>
<comment type="caution">
    <text evidence="3">The sequence shown here is derived from an EMBL/GenBank/DDBJ whole genome shotgun (WGS) entry which is preliminary data.</text>
</comment>
<evidence type="ECO:0000256" key="1">
    <source>
        <dbReference type="ARBA" id="ARBA00022679"/>
    </source>
</evidence>
<dbReference type="Pfam" id="PF00668">
    <property type="entry name" value="Condensation"/>
    <property type="match status" value="1"/>
</dbReference>
<dbReference type="InterPro" id="IPR001242">
    <property type="entry name" value="Condensation_dom"/>
</dbReference>